<dbReference type="RefSeq" id="WP_118389201.1">
    <property type="nucleotide sequence ID" value="NZ_QSHU01000001.1"/>
</dbReference>
<evidence type="ECO:0000313" key="1">
    <source>
        <dbReference type="EMBL" id="RHC41872.1"/>
    </source>
</evidence>
<dbReference type="Pfam" id="PF09393">
    <property type="entry name" value="DUF2001"/>
    <property type="match status" value="1"/>
</dbReference>
<evidence type="ECO:0008006" key="3">
    <source>
        <dbReference type="Google" id="ProtNLM"/>
    </source>
</evidence>
<evidence type="ECO:0000313" key="2">
    <source>
        <dbReference type="Proteomes" id="UP000286104"/>
    </source>
</evidence>
<accession>A0A414A7R9</accession>
<protein>
    <recommendedName>
        <fullName evidence="3">Phage tail protein</fullName>
    </recommendedName>
</protein>
<sequence length="143" mass="15739">MGENRKPLSLKEGHIYIDGVEVMDAVKLTIVYTPTVWSGKMLGDKGTNRRWLGRDITGSIDEYRTTPRWNNIVKQYENSGITPELTIQGTRTDKDSDFYEVSGSESVTVTGAVLTGDINLISLDTDGDVVKDSISFGAKNMSS</sequence>
<dbReference type="InterPro" id="IPR018989">
    <property type="entry name" value="DUF2001"/>
</dbReference>
<organism evidence="1 2">
    <name type="scientific">Agathobacter rectalis</name>
    <dbReference type="NCBI Taxonomy" id="39491"/>
    <lineage>
        <taxon>Bacteria</taxon>
        <taxon>Bacillati</taxon>
        <taxon>Bacillota</taxon>
        <taxon>Clostridia</taxon>
        <taxon>Lachnospirales</taxon>
        <taxon>Lachnospiraceae</taxon>
        <taxon>Agathobacter</taxon>
    </lineage>
</organism>
<name>A0A414A7R9_9FIRM</name>
<dbReference type="AlphaFoldDB" id="A0A414A7R9"/>
<dbReference type="InterPro" id="IPR038628">
    <property type="entry name" value="XkdM-like_sf"/>
</dbReference>
<dbReference type="Proteomes" id="UP000286104">
    <property type="component" value="Unassembled WGS sequence"/>
</dbReference>
<reference evidence="1 2" key="1">
    <citation type="submission" date="2018-08" db="EMBL/GenBank/DDBJ databases">
        <title>A genome reference for cultivated species of the human gut microbiota.</title>
        <authorList>
            <person name="Zou Y."/>
            <person name="Xue W."/>
            <person name="Luo G."/>
        </authorList>
    </citation>
    <scope>NUCLEOTIDE SEQUENCE [LARGE SCALE GENOMIC DNA]</scope>
    <source>
        <strain evidence="1 2">AM36-3AA</strain>
    </source>
</reference>
<dbReference type="SUPFAM" id="SSF69279">
    <property type="entry name" value="Phage tail proteins"/>
    <property type="match status" value="1"/>
</dbReference>
<gene>
    <name evidence="1" type="ORF">DW848_00625</name>
</gene>
<dbReference type="Gene3D" id="2.30.110.40">
    <property type="entry name" value="Phage tail tube protein"/>
    <property type="match status" value="1"/>
</dbReference>
<proteinExistence type="predicted"/>
<dbReference type="EMBL" id="QSHU01000001">
    <property type="protein sequence ID" value="RHC41872.1"/>
    <property type="molecule type" value="Genomic_DNA"/>
</dbReference>
<comment type="caution">
    <text evidence="1">The sequence shown here is derived from an EMBL/GenBank/DDBJ whole genome shotgun (WGS) entry which is preliminary data.</text>
</comment>